<proteinExistence type="predicted"/>
<feature type="chain" id="PRO_5028941042" evidence="1">
    <location>
        <begin position="21"/>
        <end position="112"/>
    </location>
</feature>
<dbReference type="Proteomes" id="UP000515297">
    <property type="component" value="Plasmid plas2"/>
</dbReference>
<evidence type="ECO:0000313" key="3">
    <source>
        <dbReference type="Proteomes" id="UP000515297"/>
    </source>
</evidence>
<evidence type="ECO:0000256" key="1">
    <source>
        <dbReference type="SAM" id="SignalP"/>
    </source>
</evidence>
<geneLocation type="plasmid" evidence="2 3">
    <name>plas2</name>
</geneLocation>
<gene>
    <name evidence="2" type="ORF">H4O24_20025</name>
</gene>
<organism evidence="2 3">
    <name type="scientific">Croceicoccus marinus</name>
    <dbReference type="NCBI Taxonomy" id="450378"/>
    <lineage>
        <taxon>Bacteria</taxon>
        <taxon>Pseudomonadati</taxon>
        <taxon>Pseudomonadota</taxon>
        <taxon>Alphaproteobacteria</taxon>
        <taxon>Sphingomonadales</taxon>
        <taxon>Erythrobacteraceae</taxon>
        <taxon>Croceicoccus</taxon>
    </lineage>
</organism>
<name>A0A7G6W150_9SPHN</name>
<dbReference type="AlphaFoldDB" id="A0A7G6W150"/>
<dbReference type="RefSeq" id="WP_185886153.1">
    <property type="nucleotide sequence ID" value="NZ_CP060054.1"/>
</dbReference>
<feature type="signal peptide" evidence="1">
    <location>
        <begin position="1"/>
        <end position="20"/>
    </location>
</feature>
<accession>A0A7G6W150</accession>
<protein>
    <submittedName>
        <fullName evidence="2">Uncharacterized protein</fullName>
    </submittedName>
</protein>
<reference evidence="2 3" key="1">
    <citation type="submission" date="2020-08" db="EMBL/GenBank/DDBJ databases">
        <authorList>
            <person name="Liu G."/>
            <person name="Sun C."/>
        </authorList>
    </citation>
    <scope>NUCLEOTIDE SEQUENCE [LARGE SCALE GENOMIC DNA]</scope>
    <source>
        <strain evidence="2 3">OT19</strain>
        <plasmid evidence="2 3">plas2</plasmid>
    </source>
</reference>
<evidence type="ECO:0000313" key="2">
    <source>
        <dbReference type="EMBL" id="QNE07715.1"/>
    </source>
</evidence>
<keyword evidence="1" id="KW-0732">Signal</keyword>
<dbReference type="EMBL" id="CP060054">
    <property type="protein sequence ID" value="QNE07715.1"/>
    <property type="molecule type" value="Genomic_DNA"/>
</dbReference>
<keyword evidence="2" id="KW-0614">Plasmid</keyword>
<sequence length="112" mass="11266">MKRYALAAAAALLASGLAMPAVAEAAPMEPVTIAMASYAASTAGDDAAAKIAMKKAAYSAHAKRHAAGDCHDCKDCEDCAECADCAEQKKVAEAKAGICDPAAHATGKVKRG</sequence>